<reference evidence="3" key="1">
    <citation type="submission" date="2018-12" db="EMBL/GenBank/DDBJ databases">
        <authorList>
            <person name="Will S."/>
            <person name="Neumann-Schaal M."/>
            <person name="Henke P."/>
        </authorList>
    </citation>
    <scope>NUCLEOTIDE SEQUENCE</scope>
    <source>
        <strain evidence="3">PCC 7102</strain>
    </source>
</reference>
<feature type="domain" description="Putative restriction endonuclease" evidence="2">
    <location>
        <begin position="41"/>
        <end position="182"/>
    </location>
</feature>
<sequence length="253" mass="30164">MENIETSEIQVLEDTCEDALSRDIFPQEELDSDEPQLETYQHLQQMLLLIKCLEWWWQDRTDFFAAGNLTIFYSRNQDKSEDFRGPDFFVVLDTVRKPRSSWVVWNENNKYPNVIIEVLSKKTAKTDRGFKKKLYQDTFRTPDYFWFDPITLEFKGFTLVNTVYEPLQPNAQDLLWSQQLELYLGVYQKQLRYFTPDGQLMPTPEEAEKKEKQRAEQEKQRADLEAQRAEQEKREKERLAAKLRELGIDPDAL</sequence>
<dbReference type="InterPro" id="IPR008538">
    <property type="entry name" value="Uma2"/>
</dbReference>
<name>A0A3S1ILQ1_9CYAN</name>
<accession>A0A3S1ILQ1</accession>
<dbReference type="PANTHER" id="PTHR33352:SF3">
    <property type="entry name" value="SLR1612 PROTEIN"/>
    <property type="match status" value="1"/>
</dbReference>
<dbReference type="SUPFAM" id="SSF52980">
    <property type="entry name" value="Restriction endonuclease-like"/>
    <property type="match status" value="1"/>
</dbReference>
<evidence type="ECO:0000313" key="3">
    <source>
        <dbReference type="EMBL" id="RUS99208.1"/>
    </source>
</evidence>
<dbReference type="InterPro" id="IPR011335">
    <property type="entry name" value="Restrct_endonuc-II-like"/>
</dbReference>
<dbReference type="CDD" id="cd06260">
    <property type="entry name" value="DUF820-like"/>
    <property type="match status" value="1"/>
</dbReference>
<dbReference type="Pfam" id="PF05685">
    <property type="entry name" value="Uma2"/>
    <property type="match status" value="1"/>
</dbReference>
<protein>
    <recommendedName>
        <fullName evidence="2">Putative restriction endonuclease domain-containing protein</fullName>
    </recommendedName>
</protein>
<dbReference type="OrthoDB" id="557157at2"/>
<dbReference type="PANTHER" id="PTHR33352">
    <property type="entry name" value="SLR1095 PROTEIN"/>
    <property type="match status" value="1"/>
</dbReference>
<proteinExistence type="predicted"/>
<evidence type="ECO:0000259" key="2">
    <source>
        <dbReference type="Pfam" id="PF05685"/>
    </source>
</evidence>
<keyword evidence="4" id="KW-1185">Reference proteome</keyword>
<dbReference type="Gene3D" id="3.90.1570.10">
    <property type="entry name" value="tt1808, chain A"/>
    <property type="match status" value="1"/>
</dbReference>
<feature type="compositionally biased region" description="Basic and acidic residues" evidence="1">
    <location>
        <begin position="206"/>
        <end position="236"/>
    </location>
</feature>
<dbReference type="EMBL" id="RSCL01000027">
    <property type="protein sequence ID" value="RUS99208.1"/>
    <property type="molecule type" value="Genomic_DNA"/>
</dbReference>
<dbReference type="Proteomes" id="UP000271624">
    <property type="component" value="Unassembled WGS sequence"/>
</dbReference>
<dbReference type="InterPro" id="IPR012296">
    <property type="entry name" value="Nuclease_put_TT1808"/>
</dbReference>
<comment type="caution">
    <text evidence="3">The sequence shown here is derived from an EMBL/GenBank/DDBJ whole genome shotgun (WGS) entry which is preliminary data.</text>
</comment>
<feature type="region of interest" description="Disordered" evidence="1">
    <location>
        <begin position="197"/>
        <end position="236"/>
    </location>
</feature>
<gene>
    <name evidence="3" type="ORF">DSM106972_079100</name>
</gene>
<organism evidence="3 4">
    <name type="scientific">Dulcicalothrix desertica PCC 7102</name>
    <dbReference type="NCBI Taxonomy" id="232991"/>
    <lineage>
        <taxon>Bacteria</taxon>
        <taxon>Bacillati</taxon>
        <taxon>Cyanobacteriota</taxon>
        <taxon>Cyanophyceae</taxon>
        <taxon>Nostocales</taxon>
        <taxon>Calotrichaceae</taxon>
        <taxon>Dulcicalothrix</taxon>
    </lineage>
</organism>
<reference evidence="3" key="2">
    <citation type="journal article" date="2019" name="Genome Biol. Evol.">
        <title>Day and night: Metabolic profiles and evolutionary relationships of six axenic non-marine cyanobacteria.</title>
        <authorList>
            <person name="Will S.E."/>
            <person name="Henke P."/>
            <person name="Boedeker C."/>
            <person name="Huang S."/>
            <person name="Brinkmann H."/>
            <person name="Rohde M."/>
            <person name="Jarek M."/>
            <person name="Friedl T."/>
            <person name="Seufert S."/>
            <person name="Schumacher M."/>
            <person name="Overmann J."/>
            <person name="Neumann-Schaal M."/>
            <person name="Petersen J."/>
        </authorList>
    </citation>
    <scope>NUCLEOTIDE SEQUENCE [LARGE SCALE GENOMIC DNA]</scope>
    <source>
        <strain evidence="3">PCC 7102</strain>
    </source>
</reference>
<dbReference type="RefSeq" id="WP_127085974.1">
    <property type="nucleotide sequence ID" value="NZ_RSCL01000027.1"/>
</dbReference>
<evidence type="ECO:0000256" key="1">
    <source>
        <dbReference type="SAM" id="MobiDB-lite"/>
    </source>
</evidence>
<dbReference type="AlphaFoldDB" id="A0A3S1ILQ1"/>
<evidence type="ECO:0000313" key="4">
    <source>
        <dbReference type="Proteomes" id="UP000271624"/>
    </source>
</evidence>